<dbReference type="PANTHER" id="PTHR22654:SF2">
    <property type="entry name" value="G PROTEIN PATHWAY SUPPRESSOR 2"/>
    <property type="match status" value="1"/>
</dbReference>
<feature type="compositionally biased region" description="Low complexity" evidence="2">
    <location>
        <begin position="406"/>
        <end position="435"/>
    </location>
</feature>
<dbReference type="GeneID" id="117566818"/>
<evidence type="ECO:0000313" key="4">
    <source>
        <dbReference type="RefSeq" id="XP_034102270.1"/>
    </source>
</evidence>
<dbReference type="GO" id="GO:0003712">
    <property type="term" value="F:transcription coregulator activity"/>
    <property type="evidence" value="ECO:0007669"/>
    <property type="project" value="TreeGrafter"/>
</dbReference>
<feature type="compositionally biased region" description="Polar residues" evidence="2">
    <location>
        <begin position="380"/>
        <end position="393"/>
    </location>
</feature>
<keyword evidence="3" id="KW-1185">Reference proteome</keyword>
<feature type="region of interest" description="Disordered" evidence="2">
    <location>
        <begin position="263"/>
        <end position="290"/>
    </location>
</feature>
<dbReference type="RefSeq" id="XP_034102270.1">
    <property type="nucleotide sequence ID" value="XM_034246379.2"/>
</dbReference>
<sequence length="443" mass="48921">MPPASAVNNNNAAAQAAAAERAEKLRGSLKGFILADRQRRQEEYERQVEELRLRREQEARERENNLSLEDTRGQITRLDEQLADLHQKKHQLVVQLKKVLNDDETRKKQAKENELFALQQAQALQAQASVATAQVFMPPVRLQHHQMPMLQKPPGSQSTSVKRGRSPSPPSQQQQQHQAYYKSPASYAPQQQKHDDYRRAADYAKMSWNKQTPQYPSTGTLFYQTTAAPPTTQAHQVADARLQSIYNYSLPLRPAYHVELQSGPSATVSKAPPGSQSPSPSSSQAAKVSQQPMQVLHINLDQPPPISQADLVQVQSVQTSKPQVTMEKLSDRYHIEVKHDGVGVGVAPPPPPHLLSEGVIYKPHLGELPLHPNVLQISTSSAQNPKASGSITQGYAPGRGASAYDQQLARQQQLAMLPGQPGAASGAGQPPHGQQLQYSRRLY</sequence>
<name>A0A6P8WV05_DROAB</name>
<reference evidence="4" key="1">
    <citation type="submission" date="2025-08" db="UniProtKB">
        <authorList>
            <consortium name="RefSeq"/>
        </authorList>
    </citation>
    <scope>IDENTIFICATION</scope>
    <source>
        <strain evidence="4">15112-1751.03</strain>
        <tissue evidence="4">Whole Adult</tissue>
    </source>
</reference>
<keyword evidence="1" id="KW-0175">Coiled coil</keyword>
<feature type="region of interest" description="Disordered" evidence="2">
    <location>
        <begin position="380"/>
        <end position="443"/>
    </location>
</feature>
<protein>
    <submittedName>
        <fullName evidence="4">G protein pathway suppressor 2 isoform X1</fullName>
    </submittedName>
</protein>
<feature type="coiled-coil region" evidence="1">
    <location>
        <begin position="34"/>
        <end position="127"/>
    </location>
</feature>
<evidence type="ECO:0000313" key="3">
    <source>
        <dbReference type="Proteomes" id="UP000515160"/>
    </source>
</evidence>
<dbReference type="Pfam" id="PF15991">
    <property type="entry name" value="G_path_suppress"/>
    <property type="match status" value="1"/>
</dbReference>
<proteinExistence type="predicted"/>
<dbReference type="Proteomes" id="UP000515160">
    <property type="component" value="Chromosome 3"/>
</dbReference>
<dbReference type="GO" id="GO:0006357">
    <property type="term" value="P:regulation of transcription by RNA polymerase II"/>
    <property type="evidence" value="ECO:0007669"/>
    <property type="project" value="TreeGrafter"/>
</dbReference>
<dbReference type="GO" id="GO:0005667">
    <property type="term" value="C:transcription regulator complex"/>
    <property type="evidence" value="ECO:0007669"/>
    <property type="project" value="TreeGrafter"/>
</dbReference>
<organism evidence="3 4">
    <name type="scientific">Drosophila albomicans</name>
    <name type="common">Fruit fly</name>
    <dbReference type="NCBI Taxonomy" id="7291"/>
    <lineage>
        <taxon>Eukaryota</taxon>
        <taxon>Metazoa</taxon>
        <taxon>Ecdysozoa</taxon>
        <taxon>Arthropoda</taxon>
        <taxon>Hexapoda</taxon>
        <taxon>Insecta</taxon>
        <taxon>Pterygota</taxon>
        <taxon>Neoptera</taxon>
        <taxon>Endopterygota</taxon>
        <taxon>Diptera</taxon>
        <taxon>Brachycera</taxon>
        <taxon>Muscomorpha</taxon>
        <taxon>Ephydroidea</taxon>
        <taxon>Drosophilidae</taxon>
        <taxon>Drosophila</taxon>
    </lineage>
</organism>
<feature type="region of interest" description="Disordered" evidence="2">
    <location>
        <begin position="148"/>
        <end position="197"/>
    </location>
</feature>
<accession>A0A6P8WV05</accession>
<dbReference type="AlphaFoldDB" id="A0A6P8WV05"/>
<feature type="compositionally biased region" description="Low complexity" evidence="2">
    <location>
        <begin position="269"/>
        <end position="290"/>
    </location>
</feature>
<gene>
    <name evidence="4" type="primary">LOC117566818</name>
</gene>
<dbReference type="InterPro" id="IPR026094">
    <property type="entry name" value="GPS2"/>
</dbReference>
<evidence type="ECO:0000256" key="1">
    <source>
        <dbReference type="SAM" id="Coils"/>
    </source>
</evidence>
<dbReference type="PANTHER" id="PTHR22654">
    <property type="entry name" value="G PROTEIN PATHWAY SUPPRESSOR 2"/>
    <property type="match status" value="1"/>
</dbReference>
<dbReference type="OrthoDB" id="10038194at2759"/>
<evidence type="ECO:0000256" key="2">
    <source>
        <dbReference type="SAM" id="MobiDB-lite"/>
    </source>
</evidence>